<gene>
    <name evidence="1" type="ORF">S12H4_05681</name>
</gene>
<dbReference type="EMBL" id="BARW01001908">
    <property type="protein sequence ID" value="GAI65300.1"/>
    <property type="molecule type" value="Genomic_DNA"/>
</dbReference>
<reference evidence="1" key="1">
    <citation type="journal article" date="2014" name="Front. Microbiol.">
        <title>High frequency of phylogenetically diverse reductive dehalogenase-homologous genes in deep subseafloor sedimentary metagenomes.</title>
        <authorList>
            <person name="Kawai M."/>
            <person name="Futagami T."/>
            <person name="Toyoda A."/>
            <person name="Takaki Y."/>
            <person name="Nishi S."/>
            <person name="Hori S."/>
            <person name="Arai W."/>
            <person name="Tsubouchi T."/>
            <person name="Morono Y."/>
            <person name="Uchiyama I."/>
            <person name="Ito T."/>
            <person name="Fujiyama A."/>
            <person name="Inagaki F."/>
            <person name="Takami H."/>
        </authorList>
    </citation>
    <scope>NUCLEOTIDE SEQUENCE</scope>
    <source>
        <strain evidence="1">Expedition CK06-06</strain>
    </source>
</reference>
<feature type="non-terminal residue" evidence="1">
    <location>
        <position position="1"/>
    </location>
</feature>
<sequence>RGGKYWGYTEVVGFTTDALKEFKEAFNCGFLYMFIEGTPHEDALNKARETFDRLSSELVSQGKIMAAIFMRKNRESLVAYNAHEPGEEGGGSGCLLGLLKAPLEIVRGLFSRG</sequence>
<dbReference type="AlphaFoldDB" id="X1RQ44"/>
<name>X1RQ44_9ZZZZ</name>
<accession>X1RQ44</accession>
<evidence type="ECO:0000313" key="1">
    <source>
        <dbReference type="EMBL" id="GAI65300.1"/>
    </source>
</evidence>
<proteinExistence type="predicted"/>
<organism evidence="1">
    <name type="scientific">marine sediment metagenome</name>
    <dbReference type="NCBI Taxonomy" id="412755"/>
    <lineage>
        <taxon>unclassified sequences</taxon>
        <taxon>metagenomes</taxon>
        <taxon>ecological metagenomes</taxon>
    </lineage>
</organism>
<protein>
    <submittedName>
        <fullName evidence="1">Uncharacterized protein</fullName>
    </submittedName>
</protein>
<comment type="caution">
    <text evidence="1">The sequence shown here is derived from an EMBL/GenBank/DDBJ whole genome shotgun (WGS) entry which is preliminary data.</text>
</comment>